<dbReference type="EMBL" id="JBFOLK010000003">
    <property type="protein sequence ID" value="KAL2523841.1"/>
    <property type="molecule type" value="Genomic_DNA"/>
</dbReference>
<protein>
    <submittedName>
        <fullName evidence="1">Phosphatidylinositol/phosphatidylcholine transfer protein SFH13</fullName>
    </submittedName>
</protein>
<keyword evidence="2" id="KW-1185">Reference proteome</keyword>
<accession>A0ABD1UFM7</accession>
<dbReference type="Proteomes" id="UP001604336">
    <property type="component" value="Unassembled WGS sequence"/>
</dbReference>
<proteinExistence type="predicted"/>
<dbReference type="PANTHER" id="PTHR45657">
    <property type="entry name" value="CRAL-TRIO DOMAIN-CONTAINING PROTEIN YKL091C-RELATED"/>
    <property type="match status" value="1"/>
</dbReference>
<organism evidence="1 2">
    <name type="scientific">Abeliophyllum distichum</name>
    <dbReference type="NCBI Taxonomy" id="126358"/>
    <lineage>
        <taxon>Eukaryota</taxon>
        <taxon>Viridiplantae</taxon>
        <taxon>Streptophyta</taxon>
        <taxon>Embryophyta</taxon>
        <taxon>Tracheophyta</taxon>
        <taxon>Spermatophyta</taxon>
        <taxon>Magnoliopsida</taxon>
        <taxon>eudicotyledons</taxon>
        <taxon>Gunneridae</taxon>
        <taxon>Pentapetalae</taxon>
        <taxon>asterids</taxon>
        <taxon>lamiids</taxon>
        <taxon>Lamiales</taxon>
        <taxon>Oleaceae</taxon>
        <taxon>Forsythieae</taxon>
        <taxon>Abeliophyllum</taxon>
    </lineage>
</organism>
<gene>
    <name evidence="1" type="ORF">Adt_08895</name>
</gene>
<dbReference type="PANTHER" id="PTHR45657:SF8">
    <property type="entry name" value="PHOSPHATIDYLINOSITOL_PHOSPHATIDYLCHOLINE TRANSFER PROTEIN SFH13"/>
    <property type="match status" value="1"/>
</dbReference>
<dbReference type="InterPro" id="IPR036865">
    <property type="entry name" value="CRAL-TRIO_dom_sf"/>
</dbReference>
<name>A0ABD1UFM7_9LAMI</name>
<reference evidence="2" key="1">
    <citation type="submission" date="2024-07" db="EMBL/GenBank/DDBJ databases">
        <title>Two chromosome-level genome assemblies of Korean endemic species Abeliophyllum distichum and Forsythia ovata (Oleaceae).</title>
        <authorList>
            <person name="Jang H."/>
        </authorList>
    </citation>
    <scope>NUCLEOTIDE SEQUENCE [LARGE SCALE GENOMIC DNA]</scope>
</reference>
<dbReference type="Gene3D" id="3.40.525.10">
    <property type="entry name" value="CRAL-TRIO lipid binding domain"/>
    <property type="match status" value="1"/>
</dbReference>
<dbReference type="InterPro" id="IPR051026">
    <property type="entry name" value="PI/PC_transfer"/>
</dbReference>
<sequence length="327" mass="37304">MLGCSILSELPDFLGGSCTCSVDGGCLTSNKGPWNDPKIMKLVYNAETTLVKQITIIANDQQKIDSYIQIYPPKGKTSDVLTVESGSVDDPCSATRRNSSRSTLLSPVLEEARTPDTSTYYSCNDNFSPVDKDSYYEQEMENFQGQSFVIDNSRNLNGDTRRNIEGTLVMNWFDTIQERIVKRSFSFMTKTLISFMVKIFALIHNVPFVYWRRQTNAYPSNALGGEPKLDSHPPANAEAVCDQFLPCVQRLQRLETLLEELNKKPAEIPLEKDQMLKQSMDRIKSIELDLEKTKREIHATVIKQLEIGDLVENMKESRFRLRRRLFC</sequence>
<dbReference type="AlphaFoldDB" id="A0ABD1UFM7"/>
<evidence type="ECO:0000313" key="1">
    <source>
        <dbReference type="EMBL" id="KAL2523841.1"/>
    </source>
</evidence>
<comment type="caution">
    <text evidence="1">The sequence shown here is derived from an EMBL/GenBank/DDBJ whole genome shotgun (WGS) entry which is preliminary data.</text>
</comment>
<evidence type="ECO:0000313" key="2">
    <source>
        <dbReference type="Proteomes" id="UP001604336"/>
    </source>
</evidence>